<proteinExistence type="predicted"/>
<keyword evidence="9" id="KW-1071">Ligand-gated ion channel</keyword>
<keyword evidence="8" id="KW-0325">Glycoprotein</keyword>
<keyword evidence="4" id="KW-1133">Transmembrane helix</keyword>
<dbReference type="EMBL" id="VSRR010000343">
    <property type="protein sequence ID" value="MPC14309.1"/>
    <property type="molecule type" value="Genomic_DNA"/>
</dbReference>
<evidence type="ECO:0000256" key="9">
    <source>
        <dbReference type="ARBA" id="ARBA00023286"/>
    </source>
</evidence>
<evidence type="ECO:0000313" key="13">
    <source>
        <dbReference type="Proteomes" id="UP000324222"/>
    </source>
</evidence>
<name>A0A5B7CY67_PORTR</name>
<evidence type="ECO:0000259" key="11">
    <source>
        <dbReference type="SMART" id="SM00918"/>
    </source>
</evidence>
<keyword evidence="2" id="KW-0813">Transport</keyword>
<keyword evidence="5" id="KW-0406">Ion transport</keyword>
<evidence type="ECO:0000256" key="1">
    <source>
        <dbReference type="ARBA" id="ARBA00004141"/>
    </source>
</evidence>
<keyword evidence="10" id="KW-0407">Ion channel</keyword>
<evidence type="ECO:0000256" key="3">
    <source>
        <dbReference type="ARBA" id="ARBA00022692"/>
    </source>
</evidence>
<reference evidence="12 13" key="1">
    <citation type="submission" date="2019-05" db="EMBL/GenBank/DDBJ databases">
        <title>Another draft genome of Portunus trituberculatus and its Hox gene families provides insights of decapod evolution.</title>
        <authorList>
            <person name="Jeong J.-H."/>
            <person name="Song I."/>
            <person name="Kim S."/>
            <person name="Choi T."/>
            <person name="Kim D."/>
            <person name="Ryu S."/>
            <person name="Kim W."/>
        </authorList>
    </citation>
    <scope>NUCLEOTIDE SEQUENCE [LARGE SCALE GENOMIC DNA]</scope>
    <source>
        <tissue evidence="12">Muscle</tissue>
    </source>
</reference>
<sequence>MASWMVVVVVVSDDPVFLAAFAQQARKGRLLVWATRLIVVSRRAPPNFHPIHQTLALTNSLLLLVDDAAGMARAAGWVVLPYQQPGVAPLRVGSWTAEGNLSLHRPLFWNKFSKLSGEAKLVVAMERNHRHKMKEQPDSEVPGGVKVEFKGFMVTVLDYLAQGLNFSYTFRRPPDGSWGVKKRDGTFTGMVGQVYSQEVDLGLGPFALNAPRLEAADFTWPVSLMSVQVFAGRGSVEVDPWGFVLPFGPWQVCSVVIIEDMMPIFASGSVVCDPTMIH</sequence>
<comment type="subcellular location">
    <subcellularLocation>
        <location evidence="1">Membrane</location>
        <topology evidence="1">Multi-pass membrane protein</topology>
    </subcellularLocation>
</comment>
<keyword evidence="3" id="KW-0812">Transmembrane</keyword>
<evidence type="ECO:0000313" key="12">
    <source>
        <dbReference type="EMBL" id="MPC14309.1"/>
    </source>
</evidence>
<evidence type="ECO:0000256" key="6">
    <source>
        <dbReference type="ARBA" id="ARBA00023136"/>
    </source>
</evidence>
<dbReference type="Proteomes" id="UP000324222">
    <property type="component" value="Unassembled WGS sequence"/>
</dbReference>
<evidence type="ECO:0000256" key="5">
    <source>
        <dbReference type="ARBA" id="ARBA00023065"/>
    </source>
</evidence>
<keyword evidence="6" id="KW-0472">Membrane</keyword>
<dbReference type="Gene3D" id="3.40.190.10">
    <property type="entry name" value="Periplasmic binding protein-like II"/>
    <property type="match status" value="1"/>
</dbReference>
<keyword evidence="13" id="KW-1185">Reference proteome</keyword>
<dbReference type="SMART" id="SM00918">
    <property type="entry name" value="Lig_chan-Glu_bd"/>
    <property type="match status" value="1"/>
</dbReference>
<dbReference type="InterPro" id="IPR015683">
    <property type="entry name" value="Ionotropic_Glu_rcpt"/>
</dbReference>
<dbReference type="OrthoDB" id="6503370at2759"/>
<dbReference type="SUPFAM" id="SSF53850">
    <property type="entry name" value="Periplasmic binding protein-like II"/>
    <property type="match status" value="1"/>
</dbReference>
<evidence type="ECO:0000256" key="10">
    <source>
        <dbReference type="ARBA" id="ARBA00023303"/>
    </source>
</evidence>
<dbReference type="GO" id="GO:0016020">
    <property type="term" value="C:membrane"/>
    <property type="evidence" value="ECO:0007669"/>
    <property type="project" value="UniProtKB-SubCell"/>
</dbReference>
<gene>
    <name evidence="12" type="primary">kbp_0</name>
    <name evidence="12" type="ORF">E2C01_007073</name>
</gene>
<organism evidence="12 13">
    <name type="scientific">Portunus trituberculatus</name>
    <name type="common">Swimming crab</name>
    <name type="synonym">Neptunus trituberculatus</name>
    <dbReference type="NCBI Taxonomy" id="210409"/>
    <lineage>
        <taxon>Eukaryota</taxon>
        <taxon>Metazoa</taxon>
        <taxon>Ecdysozoa</taxon>
        <taxon>Arthropoda</taxon>
        <taxon>Crustacea</taxon>
        <taxon>Multicrustacea</taxon>
        <taxon>Malacostraca</taxon>
        <taxon>Eumalacostraca</taxon>
        <taxon>Eucarida</taxon>
        <taxon>Decapoda</taxon>
        <taxon>Pleocyemata</taxon>
        <taxon>Brachyura</taxon>
        <taxon>Eubrachyura</taxon>
        <taxon>Portunoidea</taxon>
        <taxon>Portunidae</taxon>
        <taxon>Portuninae</taxon>
        <taxon>Portunus</taxon>
    </lineage>
</organism>
<evidence type="ECO:0000256" key="2">
    <source>
        <dbReference type="ARBA" id="ARBA00022448"/>
    </source>
</evidence>
<evidence type="ECO:0000256" key="4">
    <source>
        <dbReference type="ARBA" id="ARBA00022989"/>
    </source>
</evidence>
<dbReference type="InterPro" id="IPR019594">
    <property type="entry name" value="Glu/Gly-bd"/>
</dbReference>
<dbReference type="PANTHER" id="PTHR18966">
    <property type="entry name" value="IONOTROPIC GLUTAMATE RECEPTOR"/>
    <property type="match status" value="1"/>
</dbReference>
<dbReference type="Pfam" id="PF10613">
    <property type="entry name" value="Lig_chan-Glu_bd"/>
    <property type="match status" value="1"/>
</dbReference>
<evidence type="ECO:0000256" key="7">
    <source>
        <dbReference type="ARBA" id="ARBA00023170"/>
    </source>
</evidence>
<accession>A0A5B7CY67</accession>
<evidence type="ECO:0000256" key="8">
    <source>
        <dbReference type="ARBA" id="ARBA00023180"/>
    </source>
</evidence>
<feature type="domain" description="Ionotropic glutamate receptor L-glutamate and glycine-binding" evidence="11">
    <location>
        <begin position="137"/>
        <end position="196"/>
    </location>
</feature>
<comment type="caution">
    <text evidence="12">The sequence shown here is derived from an EMBL/GenBank/DDBJ whole genome shotgun (WGS) entry which is preliminary data.</text>
</comment>
<keyword evidence="7 12" id="KW-0675">Receptor</keyword>
<dbReference type="GO" id="GO:0015276">
    <property type="term" value="F:ligand-gated monoatomic ion channel activity"/>
    <property type="evidence" value="ECO:0007669"/>
    <property type="project" value="InterPro"/>
</dbReference>
<protein>
    <submittedName>
        <fullName evidence="12">Glutamate receptor U1</fullName>
    </submittedName>
</protein>
<dbReference type="AlphaFoldDB" id="A0A5B7CY67"/>